<comment type="caution">
    <text evidence="2">The sequence shown here is derived from an EMBL/GenBank/DDBJ whole genome shotgun (WGS) entry which is preliminary data.</text>
</comment>
<dbReference type="Gene3D" id="3.40.190.150">
    <property type="entry name" value="Bordetella uptake gene, domain 1"/>
    <property type="match status" value="1"/>
</dbReference>
<sequence>MRTLITTTLLAMLTAAMPTRAADFPNGPVRLVVPFPAGAASDVIARALARSAATKLGQPMIVDNKAGADGMISAQEVARAKPDGQTLLFGTNSALSASPALRIKLPYDPVKSFAPITELGRYTFFLYVNAASPARTLPEFIAYAKANPGKLNYATGNTTALVSSLQFNAISNITLVSVAYKGEPAAIVDLLDNRVQMMFGNPTLGLTHLASGKLRVLATTSEARSPLLPDVPTMKEAGVTGFNITSWAGLFAPAGTPEPALTKIREAFTAALKDPEVLAVLEKQGFTATPSTPATLARLVDDQLVRYRTTIRAAGIQPE</sequence>
<dbReference type="PANTHER" id="PTHR42928:SF5">
    <property type="entry name" value="BLR1237 PROTEIN"/>
    <property type="match status" value="1"/>
</dbReference>
<keyword evidence="2" id="KW-0675">Receptor</keyword>
<dbReference type="GeneID" id="98340828"/>
<dbReference type="InterPro" id="IPR042100">
    <property type="entry name" value="Bug_dom1"/>
</dbReference>
<name>A0A316ETG2_9BURK</name>
<evidence type="ECO:0000256" key="1">
    <source>
        <dbReference type="ARBA" id="ARBA00006987"/>
    </source>
</evidence>
<keyword evidence="3" id="KW-1185">Reference proteome</keyword>
<comment type="similarity">
    <text evidence="1">Belongs to the UPF0065 (bug) family.</text>
</comment>
<dbReference type="Gene3D" id="3.40.190.10">
    <property type="entry name" value="Periplasmic binding protein-like II"/>
    <property type="match status" value="1"/>
</dbReference>
<protein>
    <submittedName>
        <fullName evidence="2">Tripartite-type tricarboxylate transporter receptor subunit TctC</fullName>
    </submittedName>
</protein>
<organism evidence="2 3">
    <name type="scientific">Cupriavidus plantarum</name>
    <dbReference type="NCBI Taxonomy" id="942865"/>
    <lineage>
        <taxon>Bacteria</taxon>
        <taxon>Pseudomonadati</taxon>
        <taxon>Pseudomonadota</taxon>
        <taxon>Betaproteobacteria</taxon>
        <taxon>Burkholderiales</taxon>
        <taxon>Burkholderiaceae</taxon>
        <taxon>Cupriavidus</taxon>
    </lineage>
</organism>
<dbReference type="EMBL" id="QGGT01000002">
    <property type="protein sequence ID" value="PWK35296.1"/>
    <property type="molecule type" value="Genomic_DNA"/>
</dbReference>
<dbReference type="SUPFAM" id="SSF53850">
    <property type="entry name" value="Periplasmic binding protein-like II"/>
    <property type="match status" value="1"/>
</dbReference>
<reference evidence="2 3" key="1">
    <citation type="submission" date="2018-05" db="EMBL/GenBank/DDBJ databases">
        <title>Genomic Encyclopedia of Type Strains, Phase IV (KMG-V): Genome sequencing to study the core and pangenomes of soil and plant-associated prokaryotes.</title>
        <authorList>
            <person name="Whitman W."/>
        </authorList>
    </citation>
    <scope>NUCLEOTIDE SEQUENCE [LARGE SCALE GENOMIC DNA]</scope>
    <source>
        <strain evidence="2 3">SLV-132</strain>
    </source>
</reference>
<dbReference type="PANTHER" id="PTHR42928">
    <property type="entry name" value="TRICARBOXYLATE-BINDING PROTEIN"/>
    <property type="match status" value="1"/>
</dbReference>
<gene>
    <name evidence="2" type="ORF">C7419_102574</name>
</gene>
<proteinExistence type="inferred from homology"/>
<evidence type="ECO:0000313" key="2">
    <source>
        <dbReference type="EMBL" id="PWK35296.1"/>
    </source>
</evidence>
<evidence type="ECO:0000313" key="3">
    <source>
        <dbReference type="Proteomes" id="UP000245754"/>
    </source>
</evidence>
<dbReference type="RefSeq" id="WP_167468433.1">
    <property type="nucleotide sequence ID" value="NZ_CAJPUX010000002.1"/>
</dbReference>
<dbReference type="Pfam" id="PF03401">
    <property type="entry name" value="TctC"/>
    <property type="match status" value="1"/>
</dbReference>
<dbReference type="InterPro" id="IPR005064">
    <property type="entry name" value="BUG"/>
</dbReference>
<dbReference type="PIRSF" id="PIRSF017082">
    <property type="entry name" value="YflP"/>
    <property type="match status" value="1"/>
</dbReference>
<accession>A0A316ETG2</accession>
<dbReference type="AlphaFoldDB" id="A0A316ETG2"/>
<dbReference type="CDD" id="cd07012">
    <property type="entry name" value="PBP2_Bug_TTT"/>
    <property type="match status" value="1"/>
</dbReference>
<dbReference type="Proteomes" id="UP000245754">
    <property type="component" value="Unassembled WGS sequence"/>
</dbReference>